<evidence type="ECO:0000256" key="1">
    <source>
        <dbReference type="SAM" id="Phobius"/>
    </source>
</evidence>
<dbReference type="GO" id="GO:0016020">
    <property type="term" value="C:membrane"/>
    <property type="evidence" value="ECO:0007669"/>
    <property type="project" value="InterPro"/>
</dbReference>
<keyword evidence="1" id="KW-1133">Transmembrane helix</keyword>
<dbReference type="EMBL" id="REGN01004503">
    <property type="protein sequence ID" value="RNA17193.1"/>
    <property type="molecule type" value="Genomic_DNA"/>
</dbReference>
<comment type="caution">
    <text evidence="2">The sequence shown here is derived from an EMBL/GenBank/DDBJ whole genome shotgun (WGS) entry which is preliminary data.</text>
</comment>
<dbReference type="GO" id="GO:0031625">
    <property type="term" value="F:ubiquitin protein ligase binding"/>
    <property type="evidence" value="ECO:0007669"/>
    <property type="project" value="TreeGrafter"/>
</dbReference>
<organism evidence="2 3">
    <name type="scientific">Brachionus plicatilis</name>
    <name type="common">Marine rotifer</name>
    <name type="synonym">Brachionus muelleri</name>
    <dbReference type="NCBI Taxonomy" id="10195"/>
    <lineage>
        <taxon>Eukaryota</taxon>
        <taxon>Metazoa</taxon>
        <taxon>Spiralia</taxon>
        <taxon>Gnathifera</taxon>
        <taxon>Rotifera</taxon>
        <taxon>Eurotatoria</taxon>
        <taxon>Monogononta</taxon>
        <taxon>Pseudotrocha</taxon>
        <taxon>Ploima</taxon>
        <taxon>Brachionidae</taxon>
        <taxon>Brachionus</taxon>
    </lineage>
</organism>
<feature type="transmembrane region" description="Helical" evidence="1">
    <location>
        <begin position="219"/>
        <end position="240"/>
    </location>
</feature>
<dbReference type="Pfam" id="PF05571">
    <property type="entry name" value="JAMP"/>
    <property type="match status" value="1"/>
</dbReference>
<dbReference type="GO" id="GO:0006986">
    <property type="term" value="P:response to unfolded protein"/>
    <property type="evidence" value="ECO:0007669"/>
    <property type="project" value="InterPro"/>
</dbReference>
<name>A0A3M7R0W6_BRAPC</name>
<feature type="transmembrane region" description="Helical" evidence="1">
    <location>
        <begin position="292"/>
        <end position="309"/>
    </location>
</feature>
<feature type="transmembrane region" description="Helical" evidence="1">
    <location>
        <begin position="94"/>
        <end position="115"/>
    </location>
</feature>
<dbReference type="Proteomes" id="UP000276133">
    <property type="component" value="Unassembled WGS sequence"/>
</dbReference>
<proteinExistence type="predicted"/>
<evidence type="ECO:0000313" key="3">
    <source>
        <dbReference type="Proteomes" id="UP000276133"/>
    </source>
</evidence>
<dbReference type="PANTHER" id="PTHR12740">
    <property type="entry name" value="JNK1/MAPK8-ASSOCIATED MEMBRANE PROTEIN"/>
    <property type="match status" value="1"/>
</dbReference>
<dbReference type="InterPro" id="IPR008485">
    <property type="entry name" value="JAMP"/>
</dbReference>
<dbReference type="GO" id="GO:0036503">
    <property type="term" value="P:ERAD pathway"/>
    <property type="evidence" value="ECO:0007669"/>
    <property type="project" value="TreeGrafter"/>
</dbReference>
<feature type="transmembrane region" description="Helical" evidence="1">
    <location>
        <begin position="189"/>
        <end position="213"/>
    </location>
</feature>
<dbReference type="OrthoDB" id="5920264at2759"/>
<accession>A0A3M7R0W6</accession>
<keyword evidence="1" id="KW-0472">Membrane</keyword>
<dbReference type="AlphaFoldDB" id="A0A3M7R0W6"/>
<feature type="transmembrane region" description="Helical" evidence="1">
    <location>
        <begin position="56"/>
        <end position="74"/>
    </location>
</feature>
<feature type="transmembrane region" description="Helical" evidence="1">
    <location>
        <begin position="266"/>
        <end position="286"/>
    </location>
</feature>
<protein>
    <submittedName>
        <fullName evidence="2">JNK1 MAPK8-associated membrane</fullName>
    </submittedName>
</protein>
<gene>
    <name evidence="2" type="ORF">BpHYR1_014460</name>
</gene>
<feature type="transmembrane region" description="Helical" evidence="1">
    <location>
        <begin position="155"/>
        <end position="177"/>
    </location>
</feature>
<keyword evidence="3" id="KW-1185">Reference proteome</keyword>
<evidence type="ECO:0000313" key="2">
    <source>
        <dbReference type="EMBL" id="RNA17193.1"/>
    </source>
</evidence>
<dbReference type="PANTHER" id="PTHR12740:SF4">
    <property type="entry name" value="JNK1_MAPK8-ASSOCIATED MEMBRANE PROTEIN"/>
    <property type="match status" value="1"/>
</dbReference>
<keyword evidence="1" id="KW-0812">Transmembrane</keyword>
<reference evidence="2 3" key="1">
    <citation type="journal article" date="2018" name="Sci. Rep.">
        <title>Genomic signatures of local adaptation to the degree of environmental predictability in rotifers.</title>
        <authorList>
            <person name="Franch-Gras L."/>
            <person name="Hahn C."/>
            <person name="Garcia-Roger E.M."/>
            <person name="Carmona M.J."/>
            <person name="Serra M."/>
            <person name="Gomez A."/>
        </authorList>
    </citation>
    <scope>NUCLEOTIDE SEQUENCE [LARGE SCALE GENOMIC DNA]</scope>
    <source>
        <strain evidence="2">HYR1</strain>
    </source>
</reference>
<sequence length="322" mass="37711">MNCLSQMEACPGKYCARTVLNESACVLTDCQRCERGFRPDQSLCVPCVHPAQLYDYMYLVFMFNISVVLHFFYVDKSFSLVKKKKNNLKDSKIAVVYALPLVECIMALITTFLVFPPYGSLKLNACELKELSDWYSVLFNPQIDYDNQLNCTQEIVYPFYSFVMVYFLLVVAYMLALRPIGKRLLFQNSIYSIFLNKSTFSALYFVPMLFLIHTMAAGVIYYTYPVITLVVFLISNNFHLSRSVNEELNKNSLIDSLKRMTNKRNLFIQLVHVYFYLFGIVALTRLRTWYDLFYLLCVPLPLAFFMMSYKHTNPKRLSTYWE</sequence>